<proteinExistence type="predicted"/>
<dbReference type="GO" id="GO:0003677">
    <property type="term" value="F:DNA binding"/>
    <property type="evidence" value="ECO:0007669"/>
    <property type="project" value="InterPro"/>
</dbReference>
<dbReference type="EMBL" id="UOEJ01000251">
    <property type="protein sequence ID" value="VAW06793.1"/>
    <property type="molecule type" value="Genomic_DNA"/>
</dbReference>
<sequence>MTPFGEKIRQLRAEKGINQKQMAHDLDISPAYLSALEHGHRGRPTWALVQKVISYFNLIWDDAEEIEDLARQSHPRVMVDTSGLSPQAVTMVNQLARNIRCLSPDDIAGISTLIDKKTDR</sequence>
<dbReference type="InterPro" id="IPR010982">
    <property type="entry name" value="Lambda_DNA-bd_dom_sf"/>
</dbReference>
<organism evidence="2">
    <name type="scientific">hydrothermal vent metagenome</name>
    <dbReference type="NCBI Taxonomy" id="652676"/>
    <lineage>
        <taxon>unclassified sequences</taxon>
        <taxon>metagenomes</taxon>
        <taxon>ecological metagenomes</taxon>
    </lineage>
</organism>
<dbReference type="PROSITE" id="PS50943">
    <property type="entry name" value="HTH_CROC1"/>
    <property type="match status" value="1"/>
</dbReference>
<accession>A0A3B0SRS0</accession>
<evidence type="ECO:0000313" key="2">
    <source>
        <dbReference type="EMBL" id="VAW06793.1"/>
    </source>
</evidence>
<protein>
    <submittedName>
        <fullName evidence="2">Transcriptional regulator, Xre family</fullName>
    </submittedName>
</protein>
<feature type="domain" description="HTH cro/C1-type" evidence="1">
    <location>
        <begin position="8"/>
        <end position="66"/>
    </location>
</feature>
<gene>
    <name evidence="2" type="ORF">MNBD_ALPHA01-768</name>
</gene>
<dbReference type="SUPFAM" id="SSF47413">
    <property type="entry name" value="lambda repressor-like DNA-binding domains"/>
    <property type="match status" value="1"/>
</dbReference>
<reference evidence="2" key="1">
    <citation type="submission" date="2018-06" db="EMBL/GenBank/DDBJ databases">
        <authorList>
            <person name="Zhirakovskaya E."/>
        </authorList>
    </citation>
    <scope>NUCLEOTIDE SEQUENCE</scope>
</reference>
<name>A0A3B0SRS0_9ZZZZ</name>
<evidence type="ECO:0000259" key="1">
    <source>
        <dbReference type="PROSITE" id="PS50943"/>
    </source>
</evidence>
<dbReference type="SMART" id="SM00530">
    <property type="entry name" value="HTH_XRE"/>
    <property type="match status" value="1"/>
</dbReference>
<dbReference type="Gene3D" id="1.10.260.40">
    <property type="entry name" value="lambda repressor-like DNA-binding domains"/>
    <property type="match status" value="1"/>
</dbReference>
<dbReference type="AlphaFoldDB" id="A0A3B0SRS0"/>
<dbReference type="Pfam" id="PF01381">
    <property type="entry name" value="HTH_3"/>
    <property type="match status" value="1"/>
</dbReference>
<dbReference type="InterPro" id="IPR001387">
    <property type="entry name" value="Cro/C1-type_HTH"/>
</dbReference>
<dbReference type="CDD" id="cd00093">
    <property type="entry name" value="HTH_XRE"/>
    <property type="match status" value="1"/>
</dbReference>